<sequence length="258" mass="29788">MHPGIRSSYTVAWICTLEEAYICACRMLNKEFTGPEMMDDHYDNTYIYERIVKHYVVITCLPTGWDGTNSAARVARDMVRTFPNLRFALMGVLPEILRLYSDKTRPERVAEHLQQVDQLYMADCHHVGGENCNQCYSHSVVERPERQNHCVIYVHYRTITSRNSVLKDAFVGVPYANDPELDILCFEMEAAGLMNNIPCPVLRRVCNYCDSHKNEIWHNYTSLTTSTYARELLLVLRPQRVEAMPFWAGQVVQGLQQG</sequence>
<dbReference type="EMBL" id="ML735258">
    <property type="protein sequence ID" value="KAE8390052.1"/>
    <property type="molecule type" value="Genomic_DNA"/>
</dbReference>
<dbReference type="PANTHER" id="PTHR46082:SF11">
    <property type="entry name" value="AAA+ ATPASE DOMAIN-CONTAINING PROTEIN-RELATED"/>
    <property type="match status" value="1"/>
</dbReference>
<protein>
    <submittedName>
        <fullName evidence="1">Uncharacterized protein</fullName>
    </submittedName>
</protein>
<accession>A0A5N7C7G6</accession>
<dbReference type="AlphaFoldDB" id="A0A5N7C7G6"/>
<dbReference type="InterPro" id="IPR053137">
    <property type="entry name" value="NLR-like"/>
</dbReference>
<dbReference type="GO" id="GO:0009116">
    <property type="term" value="P:nucleoside metabolic process"/>
    <property type="evidence" value="ECO:0007669"/>
    <property type="project" value="InterPro"/>
</dbReference>
<dbReference type="OrthoDB" id="1577640at2759"/>
<dbReference type="GO" id="GO:0003824">
    <property type="term" value="F:catalytic activity"/>
    <property type="evidence" value="ECO:0007669"/>
    <property type="project" value="InterPro"/>
</dbReference>
<reference evidence="1" key="1">
    <citation type="submission" date="2019-04" db="EMBL/GenBank/DDBJ databases">
        <title>Friends and foes A comparative genomics studyof 23 Aspergillus species from section Flavi.</title>
        <authorList>
            <consortium name="DOE Joint Genome Institute"/>
            <person name="Kjaerbolling I."/>
            <person name="Vesth T."/>
            <person name="Frisvad J.C."/>
            <person name="Nybo J.L."/>
            <person name="Theobald S."/>
            <person name="Kildgaard S."/>
            <person name="Isbrandt T."/>
            <person name="Kuo A."/>
            <person name="Sato A."/>
            <person name="Lyhne E.K."/>
            <person name="Kogle M.E."/>
            <person name="Wiebenga A."/>
            <person name="Kun R.S."/>
            <person name="Lubbers R.J."/>
            <person name="Makela M.R."/>
            <person name="Barry K."/>
            <person name="Chovatia M."/>
            <person name="Clum A."/>
            <person name="Daum C."/>
            <person name="Haridas S."/>
            <person name="He G."/>
            <person name="LaButti K."/>
            <person name="Lipzen A."/>
            <person name="Mondo S."/>
            <person name="Riley R."/>
            <person name="Salamov A."/>
            <person name="Simmons B.A."/>
            <person name="Magnuson J.K."/>
            <person name="Henrissat B."/>
            <person name="Mortensen U.H."/>
            <person name="Larsen T.O."/>
            <person name="Devries R.P."/>
            <person name="Grigoriev I.V."/>
            <person name="Machida M."/>
            <person name="Baker S.E."/>
            <person name="Andersen M.R."/>
        </authorList>
    </citation>
    <scope>NUCLEOTIDE SEQUENCE [LARGE SCALE GENOMIC DNA]</scope>
    <source>
        <strain evidence="1">IBT 14317</strain>
    </source>
</reference>
<gene>
    <name evidence="1" type="ORF">BDV23DRAFT_172583</name>
</gene>
<organism evidence="1">
    <name type="scientific">Petromyces alliaceus</name>
    <name type="common">Aspergillus alliaceus</name>
    <dbReference type="NCBI Taxonomy" id="209559"/>
    <lineage>
        <taxon>Eukaryota</taxon>
        <taxon>Fungi</taxon>
        <taxon>Dikarya</taxon>
        <taxon>Ascomycota</taxon>
        <taxon>Pezizomycotina</taxon>
        <taxon>Eurotiomycetes</taxon>
        <taxon>Eurotiomycetidae</taxon>
        <taxon>Eurotiales</taxon>
        <taxon>Aspergillaceae</taxon>
        <taxon>Aspergillus</taxon>
        <taxon>Aspergillus subgen. Circumdati</taxon>
    </lineage>
</organism>
<evidence type="ECO:0000313" key="1">
    <source>
        <dbReference type="EMBL" id="KAE8390052.1"/>
    </source>
</evidence>
<dbReference type="SUPFAM" id="SSF53167">
    <property type="entry name" value="Purine and uridine phosphorylases"/>
    <property type="match status" value="1"/>
</dbReference>
<dbReference type="InterPro" id="IPR035994">
    <property type="entry name" value="Nucleoside_phosphorylase_sf"/>
</dbReference>
<dbReference type="Proteomes" id="UP000326877">
    <property type="component" value="Unassembled WGS sequence"/>
</dbReference>
<proteinExistence type="predicted"/>
<name>A0A5N7C7G6_PETAA</name>
<dbReference type="Gene3D" id="3.40.50.1580">
    <property type="entry name" value="Nucleoside phosphorylase domain"/>
    <property type="match status" value="2"/>
</dbReference>
<dbReference type="PANTHER" id="PTHR46082">
    <property type="entry name" value="ATP/GTP-BINDING PROTEIN-RELATED"/>
    <property type="match status" value="1"/>
</dbReference>